<feature type="compositionally biased region" description="Low complexity" evidence="1">
    <location>
        <begin position="57"/>
        <end position="75"/>
    </location>
</feature>
<dbReference type="Proteomes" id="UP000245771">
    <property type="component" value="Unassembled WGS sequence"/>
</dbReference>
<keyword evidence="3" id="KW-1185">Reference proteome</keyword>
<accession>A0A316V3Y7</accession>
<feature type="compositionally biased region" description="Basic and acidic residues" evidence="1">
    <location>
        <begin position="82"/>
        <end position="94"/>
    </location>
</feature>
<evidence type="ECO:0000313" key="3">
    <source>
        <dbReference type="Proteomes" id="UP000245771"/>
    </source>
</evidence>
<feature type="compositionally biased region" description="Basic and acidic residues" evidence="1">
    <location>
        <begin position="178"/>
        <end position="209"/>
    </location>
</feature>
<feature type="compositionally biased region" description="Basic residues" evidence="1">
    <location>
        <begin position="210"/>
        <end position="223"/>
    </location>
</feature>
<feature type="compositionally biased region" description="Low complexity" evidence="1">
    <location>
        <begin position="7"/>
        <end position="36"/>
    </location>
</feature>
<reference evidence="2 3" key="1">
    <citation type="journal article" date="2018" name="Mol. Biol. Evol.">
        <title>Broad Genomic Sampling Reveals a Smut Pathogenic Ancestry of the Fungal Clade Ustilaginomycotina.</title>
        <authorList>
            <person name="Kijpornyongpan T."/>
            <person name="Mondo S.J."/>
            <person name="Barry K."/>
            <person name="Sandor L."/>
            <person name="Lee J."/>
            <person name="Lipzen A."/>
            <person name="Pangilinan J."/>
            <person name="LaButti K."/>
            <person name="Hainaut M."/>
            <person name="Henrissat B."/>
            <person name="Grigoriev I.V."/>
            <person name="Spatafora J.W."/>
            <person name="Aime M.C."/>
        </authorList>
    </citation>
    <scope>NUCLEOTIDE SEQUENCE [LARGE SCALE GENOMIC DNA]</scope>
    <source>
        <strain evidence="2 3">MCA 3882</strain>
    </source>
</reference>
<organism evidence="2 3">
    <name type="scientific">Meira miltonrushii</name>
    <dbReference type="NCBI Taxonomy" id="1280837"/>
    <lineage>
        <taxon>Eukaryota</taxon>
        <taxon>Fungi</taxon>
        <taxon>Dikarya</taxon>
        <taxon>Basidiomycota</taxon>
        <taxon>Ustilaginomycotina</taxon>
        <taxon>Exobasidiomycetes</taxon>
        <taxon>Exobasidiales</taxon>
        <taxon>Brachybasidiaceae</taxon>
        <taxon>Meira</taxon>
    </lineage>
</organism>
<evidence type="ECO:0000313" key="2">
    <source>
        <dbReference type="EMBL" id="PWN32267.1"/>
    </source>
</evidence>
<gene>
    <name evidence="2" type="ORF">FA14DRAFT_192500</name>
</gene>
<name>A0A316V3Y7_9BASI</name>
<feature type="compositionally biased region" description="Polar residues" evidence="1">
    <location>
        <begin position="115"/>
        <end position="142"/>
    </location>
</feature>
<sequence length="298" mass="33459">MKRSRCESSTARSSSTGDSYDSSSESESSYDTSVSVAHSPSPPILPNSRAMKETDRTTSMAFKKSSTASSSSTPAKRLKASIPDKQKKHIEYLFDKAPQYNSSGAPKDVKDRYVSKTSPTRGRMTASQINEGSSKKLTSSGHTVMKEVIEVIDSSASEFHPSDDEDRTESSSSSESENDAHQSKEHVQKRVKMDTKDDTKAYRMLSGKEKGKKPCHKKHSSKTRKSDGKEATRYSREEDTAIIAFVKEKIRIVDMMEHLRETFPDQQPKRTYSSVKSHRNFLFKEWKDTILGKDTSKD</sequence>
<proteinExistence type="predicted"/>
<protein>
    <submittedName>
        <fullName evidence="2">Uncharacterized protein</fullName>
    </submittedName>
</protein>
<dbReference type="InParanoid" id="A0A316V3Y7"/>
<dbReference type="GeneID" id="37023721"/>
<dbReference type="EMBL" id="KZ819606">
    <property type="protein sequence ID" value="PWN32267.1"/>
    <property type="molecule type" value="Genomic_DNA"/>
</dbReference>
<dbReference type="AlphaFoldDB" id="A0A316V3Y7"/>
<feature type="compositionally biased region" description="Basic and acidic residues" evidence="1">
    <location>
        <begin position="224"/>
        <end position="236"/>
    </location>
</feature>
<feature type="region of interest" description="Disordered" evidence="1">
    <location>
        <begin position="1"/>
        <end position="236"/>
    </location>
</feature>
<evidence type="ECO:0000256" key="1">
    <source>
        <dbReference type="SAM" id="MobiDB-lite"/>
    </source>
</evidence>
<dbReference type="RefSeq" id="XP_025352569.1">
    <property type="nucleotide sequence ID" value="XM_025501940.1"/>
</dbReference>